<dbReference type="GeneID" id="98154358"/>
<accession>A0ABR4KVD3</accession>
<keyword evidence="3" id="KW-1185">Reference proteome</keyword>
<proteinExistence type="predicted"/>
<evidence type="ECO:0000313" key="2">
    <source>
        <dbReference type="EMBL" id="KAL2856251.1"/>
    </source>
</evidence>
<evidence type="ECO:0000313" key="3">
    <source>
        <dbReference type="Proteomes" id="UP001610444"/>
    </source>
</evidence>
<dbReference type="RefSeq" id="XP_070902409.1">
    <property type="nucleotide sequence ID" value="XM_071039194.1"/>
</dbReference>
<sequence length="117" mass="13185">MSSATKHATFLETPSGGSSSTPPSRIQSSSPGQAHTMPWRSSSSSGCINRRMRRISSVRWVGSCRRRVWILQRIQRRVRDGRRFQRLGFFGSGVTPYVSDEGRRASSVVESEVLDRR</sequence>
<name>A0ABR4KVD3_9EURO</name>
<evidence type="ECO:0000256" key="1">
    <source>
        <dbReference type="SAM" id="MobiDB-lite"/>
    </source>
</evidence>
<organism evidence="2 3">
    <name type="scientific">Aspergillus pseudodeflectus</name>
    <dbReference type="NCBI Taxonomy" id="176178"/>
    <lineage>
        <taxon>Eukaryota</taxon>
        <taxon>Fungi</taxon>
        <taxon>Dikarya</taxon>
        <taxon>Ascomycota</taxon>
        <taxon>Pezizomycotina</taxon>
        <taxon>Eurotiomycetes</taxon>
        <taxon>Eurotiomycetidae</taxon>
        <taxon>Eurotiales</taxon>
        <taxon>Aspergillaceae</taxon>
        <taxon>Aspergillus</taxon>
        <taxon>Aspergillus subgen. Nidulantes</taxon>
    </lineage>
</organism>
<feature type="region of interest" description="Disordered" evidence="1">
    <location>
        <begin position="1"/>
        <end position="47"/>
    </location>
</feature>
<reference evidence="2 3" key="1">
    <citation type="submission" date="2024-07" db="EMBL/GenBank/DDBJ databases">
        <title>Section-level genome sequencing and comparative genomics of Aspergillus sections Usti and Cavernicolus.</title>
        <authorList>
            <consortium name="Lawrence Berkeley National Laboratory"/>
            <person name="Nybo J.L."/>
            <person name="Vesth T.C."/>
            <person name="Theobald S."/>
            <person name="Frisvad J.C."/>
            <person name="Larsen T.O."/>
            <person name="Kjaerboelling I."/>
            <person name="Rothschild-Mancinelli K."/>
            <person name="Lyhne E.K."/>
            <person name="Kogle M.E."/>
            <person name="Barry K."/>
            <person name="Clum A."/>
            <person name="Na H."/>
            <person name="Ledsgaard L."/>
            <person name="Lin J."/>
            <person name="Lipzen A."/>
            <person name="Kuo A."/>
            <person name="Riley R."/>
            <person name="Mondo S."/>
            <person name="LaButti K."/>
            <person name="Haridas S."/>
            <person name="Pangalinan J."/>
            <person name="Salamov A.A."/>
            <person name="Simmons B.A."/>
            <person name="Magnuson J.K."/>
            <person name="Chen J."/>
            <person name="Drula E."/>
            <person name="Henrissat B."/>
            <person name="Wiebenga A."/>
            <person name="Lubbers R.J."/>
            <person name="Gomes A.C."/>
            <person name="Macurrencykelacurrency M.R."/>
            <person name="Stajich J."/>
            <person name="Grigoriev I.V."/>
            <person name="Mortensen U.H."/>
            <person name="De vries R.P."/>
            <person name="Baker S.E."/>
            <person name="Andersen M.R."/>
        </authorList>
    </citation>
    <scope>NUCLEOTIDE SEQUENCE [LARGE SCALE GENOMIC DNA]</scope>
    <source>
        <strain evidence="2 3">CBS 756.74</strain>
    </source>
</reference>
<gene>
    <name evidence="2" type="ORF">BJX68DRAFT_230280</name>
</gene>
<dbReference type="Proteomes" id="UP001610444">
    <property type="component" value="Unassembled WGS sequence"/>
</dbReference>
<comment type="caution">
    <text evidence="2">The sequence shown here is derived from an EMBL/GenBank/DDBJ whole genome shotgun (WGS) entry which is preliminary data.</text>
</comment>
<feature type="compositionally biased region" description="Low complexity" evidence="1">
    <location>
        <begin position="13"/>
        <end position="31"/>
    </location>
</feature>
<protein>
    <submittedName>
        <fullName evidence="2">Uncharacterized protein</fullName>
    </submittedName>
</protein>
<dbReference type="EMBL" id="JBFXLR010000008">
    <property type="protein sequence ID" value="KAL2856251.1"/>
    <property type="molecule type" value="Genomic_DNA"/>
</dbReference>